<proteinExistence type="predicted"/>
<feature type="transmembrane region" description="Helical" evidence="1">
    <location>
        <begin position="109"/>
        <end position="131"/>
    </location>
</feature>
<accession>A0A812EST3</accession>
<gene>
    <name evidence="2" type="ORF">SPHA_78798</name>
</gene>
<feature type="transmembrane region" description="Helical" evidence="1">
    <location>
        <begin position="12"/>
        <end position="34"/>
    </location>
</feature>
<evidence type="ECO:0000256" key="1">
    <source>
        <dbReference type="SAM" id="Phobius"/>
    </source>
</evidence>
<feature type="transmembrane region" description="Helical" evidence="1">
    <location>
        <begin position="71"/>
        <end position="97"/>
    </location>
</feature>
<organism evidence="2 3">
    <name type="scientific">Acanthosepion pharaonis</name>
    <name type="common">Pharaoh cuttlefish</name>
    <name type="synonym">Sepia pharaonis</name>
    <dbReference type="NCBI Taxonomy" id="158019"/>
    <lineage>
        <taxon>Eukaryota</taxon>
        <taxon>Metazoa</taxon>
        <taxon>Spiralia</taxon>
        <taxon>Lophotrochozoa</taxon>
        <taxon>Mollusca</taxon>
        <taxon>Cephalopoda</taxon>
        <taxon>Coleoidea</taxon>
        <taxon>Decapodiformes</taxon>
        <taxon>Sepiida</taxon>
        <taxon>Sepiina</taxon>
        <taxon>Sepiidae</taxon>
        <taxon>Acanthosepion</taxon>
    </lineage>
</organism>
<sequence>MHFYSCLLSMIYYFLCFFSVISKCLSLLISFRSVNTSPTTFSLSFLSTLSISLTFRFLSSLPPSRDNSSTFLIFFPFLCLSLSALFHTGSSIFLSFFSLFCPSHSLPYVMFHISLFPSPFFHLLPLTHCLIRPFTSLSFLSSLSLVPLTQCHTQSSVSLSFLKQSLSCPPHSMSYTIFPVSLFPPSFDVIHNLPYLSAFLSSLSLSFLSHSMSYTIFRISLLSKAVSLLSPSLNVIHNLPHTRSSISLSFPKQSFSSPSLNVIDDLPYLSLLIFFALFTRIFLHRHRPLPLQITLPPLSLSTLFFLLSIFLS</sequence>
<feature type="transmembrane region" description="Helical" evidence="1">
    <location>
        <begin position="295"/>
        <end position="311"/>
    </location>
</feature>
<protein>
    <submittedName>
        <fullName evidence="2">Uncharacterized protein</fullName>
    </submittedName>
</protein>
<feature type="transmembrane region" description="Helical" evidence="1">
    <location>
        <begin position="40"/>
        <end position="59"/>
    </location>
</feature>
<keyword evidence="3" id="KW-1185">Reference proteome</keyword>
<reference evidence="2" key="1">
    <citation type="submission" date="2021-01" db="EMBL/GenBank/DDBJ databases">
        <authorList>
            <person name="Li R."/>
            <person name="Bekaert M."/>
        </authorList>
    </citation>
    <scope>NUCLEOTIDE SEQUENCE</scope>
    <source>
        <strain evidence="2">Farmed</strain>
    </source>
</reference>
<keyword evidence="1" id="KW-1133">Transmembrane helix</keyword>
<name>A0A812EST3_ACAPH</name>
<dbReference type="Proteomes" id="UP000597762">
    <property type="component" value="Unassembled WGS sequence"/>
</dbReference>
<evidence type="ECO:0000313" key="2">
    <source>
        <dbReference type="EMBL" id="CAE1329365.1"/>
    </source>
</evidence>
<feature type="transmembrane region" description="Helical" evidence="1">
    <location>
        <begin position="266"/>
        <end position="283"/>
    </location>
</feature>
<keyword evidence="1" id="KW-0472">Membrane</keyword>
<dbReference type="AlphaFoldDB" id="A0A812EST3"/>
<keyword evidence="1" id="KW-0812">Transmembrane</keyword>
<dbReference type="EMBL" id="CAHIKZ030005552">
    <property type="protein sequence ID" value="CAE1329365.1"/>
    <property type="molecule type" value="Genomic_DNA"/>
</dbReference>
<comment type="caution">
    <text evidence="2">The sequence shown here is derived from an EMBL/GenBank/DDBJ whole genome shotgun (WGS) entry which is preliminary data.</text>
</comment>
<evidence type="ECO:0000313" key="3">
    <source>
        <dbReference type="Proteomes" id="UP000597762"/>
    </source>
</evidence>